<dbReference type="Proteomes" id="UP001072034">
    <property type="component" value="Unassembled WGS sequence"/>
</dbReference>
<dbReference type="Gene3D" id="3.40.50.720">
    <property type="entry name" value="NAD(P)-binding Rossmann-like Domain"/>
    <property type="match status" value="1"/>
</dbReference>
<comment type="caution">
    <text evidence="2">The sequence shown here is derived from an EMBL/GenBank/DDBJ whole genome shotgun (WGS) entry which is preliminary data.</text>
</comment>
<dbReference type="InterPro" id="IPR008030">
    <property type="entry name" value="NmrA-like"/>
</dbReference>
<feature type="domain" description="NmrA-like" evidence="1">
    <location>
        <begin position="5"/>
        <end position="268"/>
    </location>
</feature>
<accession>A0ABT4IAK6</accession>
<reference evidence="2" key="1">
    <citation type="submission" date="2022-10" db="EMBL/GenBank/DDBJ databases">
        <title>Genome sequence of Actinomyces israelii ATCC 10048.</title>
        <authorList>
            <person name="Watt R.M."/>
            <person name="Tong W.M."/>
        </authorList>
    </citation>
    <scope>NUCLEOTIDE SEQUENCE</scope>
    <source>
        <strain evidence="2">ATCC 10048</strain>
    </source>
</reference>
<dbReference type="RefSeq" id="WP_268918105.1">
    <property type="nucleotide sequence ID" value="NZ_JAPTMY010000029.1"/>
</dbReference>
<keyword evidence="3" id="KW-1185">Reference proteome</keyword>
<protein>
    <submittedName>
        <fullName evidence="2">NAD(P)H-binding protein</fullName>
    </submittedName>
</protein>
<dbReference type="Pfam" id="PF05368">
    <property type="entry name" value="NmrA"/>
    <property type="match status" value="1"/>
</dbReference>
<dbReference type="InterPro" id="IPR036291">
    <property type="entry name" value="NAD(P)-bd_dom_sf"/>
</dbReference>
<dbReference type="InterPro" id="IPR051604">
    <property type="entry name" value="Ergot_Alk_Oxidoreductase"/>
</dbReference>
<name>A0ABT4IAK6_9ACTO</name>
<dbReference type="PANTHER" id="PTHR43162:SF1">
    <property type="entry name" value="PRESTALK A DIFFERENTIATION PROTEIN A"/>
    <property type="match status" value="1"/>
</dbReference>
<proteinExistence type="predicted"/>
<evidence type="ECO:0000313" key="3">
    <source>
        <dbReference type="Proteomes" id="UP001072034"/>
    </source>
</evidence>
<evidence type="ECO:0000259" key="1">
    <source>
        <dbReference type="Pfam" id="PF05368"/>
    </source>
</evidence>
<evidence type="ECO:0000313" key="2">
    <source>
        <dbReference type="EMBL" id="MCZ0858779.1"/>
    </source>
</evidence>
<sequence>MAYIVHGATGAQGSPVLSALAAAGAPVVAAVRNPDAVPDGVPALAVDLASADSLVPAYEGADGVFVHLPMGPPEAAGAQARAVVEAVTRARPGRVVVSASGQVVDQPDSSLMAAADSPIMMLIRGLADSGVPTAVVAPRLYLENLLLPVVVGPAREEGVLRYPLPASFPVSWSSHLDVADVVVRLLTEASAIGGAGAAGTTGTAGTVSVGHLPGLTGPDLAAAFSTRLGCDVRFEAIAPEEFGELIAPLFGAAAASVVEFYRALGAQAGCVIDRGTSAQRLLGLSPHPVERWLADMSV</sequence>
<dbReference type="EMBL" id="JAPTMY010000029">
    <property type="protein sequence ID" value="MCZ0858779.1"/>
    <property type="molecule type" value="Genomic_DNA"/>
</dbReference>
<organism evidence="2 3">
    <name type="scientific">Actinomyces israelii</name>
    <dbReference type="NCBI Taxonomy" id="1659"/>
    <lineage>
        <taxon>Bacteria</taxon>
        <taxon>Bacillati</taxon>
        <taxon>Actinomycetota</taxon>
        <taxon>Actinomycetes</taxon>
        <taxon>Actinomycetales</taxon>
        <taxon>Actinomycetaceae</taxon>
        <taxon>Actinomyces</taxon>
    </lineage>
</organism>
<dbReference type="SUPFAM" id="SSF51735">
    <property type="entry name" value="NAD(P)-binding Rossmann-fold domains"/>
    <property type="match status" value="1"/>
</dbReference>
<dbReference type="PANTHER" id="PTHR43162">
    <property type="match status" value="1"/>
</dbReference>
<gene>
    <name evidence="2" type="ORF">OHJ16_12085</name>
</gene>